<protein>
    <submittedName>
        <fullName evidence="2">DNA, contig: SP668</fullName>
    </submittedName>
</protein>
<dbReference type="EMBL" id="BBJS01000068">
    <property type="protein sequence ID" value="GAN15816.1"/>
    <property type="molecule type" value="Genomic_DNA"/>
</dbReference>
<evidence type="ECO:0000313" key="2">
    <source>
        <dbReference type="EMBL" id="GAN15816.1"/>
    </source>
</evidence>
<keyword evidence="1" id="KW-0472">Membrane</keyword>
<dbReference type="RefSeq" id="WP_042469544.1">
    <property type="nucleotide sequence ID" value="NZ_BBJS01000068.1"/>
</dbReference>
<accession>A0A0C9MZ11</accession>
<sequence>MPAGPGTSSSARELVTKAFDSAFVIATILAAIYFAGWTYRQAYFGRFAIDPTNLGGSNIAVAVEGLGAIITTTGAWLTAILPLLIVTALTLIAGKLFDRARAASHRPPFFDPLTLFMARVGCGTIVILIVVAAGHVAGTIRAKDRIGNITRGEVWIYHLEGKQVSGITLGQSNDMTWVLTKEGVRPLKTAEIQLIDGALFNRVATER</sequence>
<name>A0A0C9MZ11_SPHPI</name>
<comment type="caution">
    <text evidence="2">The sequence shown here is derived from an EMBL/GenBank/DDBJ whole genome shotgun (WGS) entry which is preliminary data.</text>
</comment>
<evidence type="ECO:0000256" key="1">
    <source>
        <dbReference type="SAM" id="Phobius"/>
    </source>
</evidence>
<dbReference type="AlphaFoldDB" id="A0A0C9MZ11"/>
<feature type="transmembrane region" description="Helical" evidence="1">
    <location>
        <begin position="59"/>
        <end position="92"/>
    </location>
</feature>
<keyword evidence="3" id="KW-1185">Reference proteome</keyword>
<keyword evidence="1" id="KW-0812">Transmembrane</keyword>
<feature type="transmembrane region" description="Helical" evidence="1">
    <location>
        <begin position="21"/>
        <end position="39"/>
    </location>
</feature>
<reference evidence="2 3" key="1">
    <citation type="submission" date="2014-08" db="EMBL/GenBank/DDBJ databases">
        <title>Whole genome shotgun sequence of Sphingomonas paucimobilis NBRC 13935.</title>
        <authorList>
            <person name="Hosoyama A."/>
            <person name="Hashimoto M."/>
            <person name="Hosoyama Y."/>
            <person name="Noguchi M."/>
            <person name="Uohara A."/>
            <person name="Ohji S."/>
            <person name="Katano-Makiyama Y."/>
            <person name="Ichikawa N."/>
            <person name="Kimura A."/>
            <person name="Yamazoe A."/>
            <person name="Fujita N."/>
        </authorList>
    </citation>
    <scope>NUCLEOTIDE SEQUENCE [LARGE SCALE GENOMIC DNA]</scope>
    <source>
        <strain evidence="2 3">NBRC 13935</strain>
    </source>
</reference>
<dbReference type="Proteomes" id="UP000032025">
    <property type="component" value="Unassembled WGS sequence"/>
</dbReference>
<gene>
    <name evidence="2" type="ORF">SP6_68_00100</name>
</gene>
<evidence type="ECO:0000313" key="3">
    <source>
        <dbReference type="Proteomes" id="UP000032025"/>
    </source>
</evidence>
<feature type="transmembrane region" description="Helical" evidence="1">
    <location>
        <begin position="113"/>
        <end position="136"/>
    </location>
</feature>
<keyword evidence="1" id="KW-1133">Transmembrane helix</keyword>
<dbReference type="GeneID" id="78525799"/>
<organism evidence="2 3">
    <name type="scientific">Sphingomonas paucimobilis NBRC 13935</name>
    <dbReference type="NCBI Taxonomy" id="1219050"/>
    <lineage>
        <taxon>Bacteria</taxon>
        <taxon>Pseudomonadati</taxon>
        <taxon>Pseudomonadota</taxon>
        <taxon>Alphaproteobacteria</taxon>
        <taxon>Sphingomonadales</taxon>
        <taxon>Sphingomonadaceae</taxon>
        <taxon>Sphingomonas</taxon>
    </lineage>
</organism>
<proteinExistence type="predicted"/>